<dbReference type="Proteomes" id="UP000033096">
    <property type="component" value="Chromosome"/>
</dbReference>
<dbReference type="EMBL" id="CP009520">
    <property type="protein sequence ID" value="AKB43941.1"/>
    <property type="molecule type" value="Genomic_DNA"/>
</dbReference>
<dbReference type="RefSeq" id="WP_232316267.1">
    <property type="nucleotide sequence ID" value="NZ_CP009520.1"/>
</dbReference>
<name>A0A0E3LHA7_9EURY</name>
<dbReference type="PANTHER" id="PTHR30632">
    <property type="entry name" value="MOLYBDATE-BINDING PERIPLASMIC PROTEIN"/>
    <property type="match status" value="1"/>
</dbReference>
<dbReference type="InterPro" id="IPR050682">
    <property type="entry name" value="ModA/WtpA"/>
</dbReference>
<dbReference type="PANTHER" id="PTHR30632:SF0">
    <property type="entry name" value="SULFATE-BINDING PROTEIN"/>
    <property type="match status" value="1"/>
</dbReference>
<dbReference type="KEGG" id="mvc:MSVAZ_1672"/>
<evidence type="ECO:0000313" key="5">
    <source>
        <dbReference type="Proteomes" id="UP000033096"/>
    </source>
</evidence>
<dbReference type="GO" id="GO:0046872">
    <property type="term" value="F:metal ion binding"/>
    <property type="evidence" value="ECO:0007669"/>
    <property type="project" value="UniProtKB-KW"/>
</dbReference>
<gene>
    <name evidence="4" type="ORF">MSVAZ_1672</name>
</gene>
<evidence type="ECO:0000256" key="1">
    <source>
        <dbReference type="ARBA" id="ARBA00022505"/>
    </source>
</evidence>
<dbReference type="GO" id="GO:0030973">
    <property type="term" value="F:molybdate ion binding"/>
    <property type="evidence" value="ECO:0007669"/>
    <property type="project" value="TreeGrafter"/>
</dbReference>
<protein>
    <submittedName>
        <fullName evidence="4">Molybdenum ABC transporter, periplasmic molybdenum-binding protein ModA</fullName>
    </submittedName>
</protein>
<accession>A0A0E3LHA7</accession>
<dbReference type="Gene3D" id="3.40.190.10">
    <property type="entry name" value="Periplasmic binding protein-like II"/>
    <property type="match status" value="2"/>
</dbReference>
<dbReference type="GeneID" id="24810112"/>
<dbReference type="GO" id="GO:0015689">
    <property type="term" value="P:molybdate ion transport"/>
    <property type="evidence" value="ECO:0007669"/>
    <property type="project" value="InterPro"/>
</dbReference>
<keyword evidence="2" id="KW-0479">Metal-binding</keyword>
<reference evidence="4 5" key="1">
    <citation type="submission" date="2014-07" db="EMBL/GenBank/DDBJ databases">
        <title>Methanogenic archaea and the global carbon cycle.</title>
        <authorList>
            <person name="Henriksen J.R."/>
            <person name="Luke J."/>
            <person name="Reinhart S."/>
            <person name="Benedict M.N."/>
            <person name="Youngblut N.D."/>
            <person name="Metcalf M.E."/>
            <person name="Whitaker R.J."/>
            <person name="Metcalf W.W."/>
        </authorList>
    </citation>
    <scope>NUCLEOTIDE SEQUENCE [LARGE SCALE GENOMIC DNA]</scope>
    <source>
        <strain evidence="4 5">Z-761</strain>
    </source>
</reference>
<evidence type="ECO:0000313" key="4">
    <source>
        <dbReference type="EMBL" id="AKB43941.1"/>
    </source>
</evidence>
<dbReference type="HOGENOM" id="CLU_065520_4_0_2"/>
<dbReference type="InterPro" id="IPR005950">
    <property type="entry name" value="ModA"/>
</dbReference>
<sequence>MTEIGVGNPDTVPVGNYTRTALTEAGLWSQLENKMVFAEDVKQVLTYVERGEVHAGFVYTIDAKTAEPGTIKIVRNVPVSIPVKCPIAVISSSEHKEEAQKFLDFVTGKEGQDILKKYGFVSQS</sequence>
<dbReference type="PATRIC" id="fig|1434123.4.peg.2018"/>
<keyword evidence="3" id="KW-0732">Signal</keyword>
<keyword evidence="1" id="KW-0500">Molybdenum</keyword>
<dbReference type="NCBIfam" id="TIGR01256">
    <property type="entry name" value="modA"/>
    <property type="match status" value="1"/>
</dbReference>
<dbReference type="SUPFAM" id="SSF53850">
    <property type="entry name" value="Periplasmic binding protein-like II"/>
    <property type="match status" value="1"/>
</dbReference>
<keyword evidence="5" id="KW-1185">Reference proteome</keyword>
<proteinExistence type="predicted"/>
<dbReference type="AlphaFoldDB" id="A0A0E3LHA7"/>
<organism evidence="4 5">
    <name type="scientific">Methanosarcina vacuolata Z-761</name>
    <dbReference type="NCBI Taxonomy" id="1434123"/>
    <lineage>
        <taxon>Archaea</taxon>
        <taxon>Methanobacteriati</taxon>
        <taxon>Methanobacteriota</taxon>
        <taxon>Stenosarchaea group</taxon>
        <taxon>Methanomicrobia</taxon>
        <taxon>Methanosarcinales</taxon>
        <taxon>Methanosarcinaceae</taxon>
        <taxon>Methanosarcina</taxon>
    </lineage>
</organism>
<evidence type="ECO:0000256" key="3">
    <source>
        <dbReference type="ARBA" id="ARBA00022729"/>
    </source>
</evidence>
<dbReference type="FunFam" id="3.40.190.10:FF:000035">
    <property type="entry name" value="Molybdate ABC transporter substrate-binding protein"/>
    <property type="match status" value="1"/>
</dbReference>
<evidence type="ECO:0000256" key="2">
    <source>
        <dbReference type="ARBA" id="ARBA00022723"/>
    </source>
</evidence>
<dbReference type="Pfam" id="PF13531">
    <property type="entry name" value="SBP_bac_11"/>
    <property type="match status" value="1"/>
</dbReference>
<dbReference type="STRING" id="1434123.MSVAZ_1672"/>